<evidence type="ECO:0008006" key="4">
    <source>
        <dbReference type="Google" id="ProtNLM"/>
    </source>
</evidence>
<dbReference type="EMBL" id="CP119326">
    <property type="protein sequence ID" value="WEK41269.1"/>
    <property type="molecule type" value="Genomic_DNA"/>
</dbReference>
<organism evidence="2 3">
    <name type="scientific">Candidatus Brevundimonas colombiensis</name>
    <dbReference type="NCBI Taxonomy" id="3121376"/>
    <lineage>
        <taxon>Bacteria</taxon>
        <taxon>Pseudomonadati</taxon>
        <taxon>Pseudomonadota</taxon>
        <taxon>Alphaproteobacteria</taxon>
        <taxon>Caulobacterales</taxon>
        <taxon>Caulobacteraceae</taxon>
        <taxon>Brevundimonas</taxon>
    </lineage>
</organism>
<dbReference type="SUPFAM" id="SSF117074">
    <property type="entry name" value="Hypothetical protein PA1324"/>
    <property type="match status" value="1"/>
</dbReference>
<name>A0AAJ6BMP4_9CAUL</name>
<dbReference type="Proteomes" id="UP001213664">
    <property type="component" value="Chromosome"/>
</dbReference>
<feature type="signal peptide" evidence="1">
    <location>
        <begin position="1"/>
        <end position="21"/>
    </location>
</feature>
<protein>
    <recommendedName>
        <fullName evidence="4">Lipoprotein</fullName>
    </recommendedName>
</protein>
<evidence type="ECO:0000313" key="2">
    <source>
        <dbReference type="EMBL" id="WEK41269.1"/>
    </source>
</evidence>
<dbReference type="AlphaFoldDB" id="A0AAJ6BMP4"/>
<proteinExistence type="predicted"/>
<evidence type="ECO:0000256" key="1">
    <source>
        <dbReference type="SAM" id="SignalP"/>
    </source>
</evidence>
<feature type="chain" id="PRO_5042568219" description="Lipoprotein" evidence="1">
    <location>
        <begin position="22"/>
        <end position="172"/>
    </location>
</feature>
<evidence type="ECO:0000313" key="3">
    <source>
        <dbReference type="Proteomes" id="UP001213664"/>
    </source>
</evidence>
<accession>A0AAJ6BMP4</accession>
<gene>
    <name evidence="2" type="ORF">P0Y50_06580</name>
</gene>
<dbReference type="PROSITE" id="PS51257">
    <property type="entry name" value="PROKAR_LIPOPROTEIN"/>
    <property type="match status" value="1"/>
</dbReference>
<keyword evidence="1" id="KW-0732">Signal</keyword>
<sequence>MSRRLTLAATAIAGLTLTALAACAPTVGGGLPGRAAPGAFIESDFAWSQVPGRNAIQGQIAFAQDGKTFACVGNIGLTPDTPYTRARFRTLYGSTERAAIPAAVVRARTVADANANYSSYVRSEQCRDGRFQFDGLPDGGWFVIAPVKADGDPIVLMRHVQTRAGRVVSLTL</sequence>
<reference evidence="2" key="1">
    <citation type="submission" date="2023-03" db="EMBL/GenBank/DDBJ databases">
        <title>Andean soil-derived lignocellulolytic bacterial consortium as a source of novel taxa and putative plastic-active enzymes.</title>
        <authorList>
            <person name="Diaz-Garcia L."/>
            <person name="Chuvochina M."/>
            <person name="Feuerriegel G."/>
            <person name="Bunk B."/>
            <person name="Sproer C."/>
            <person name="Streit W.R."/>
            <person name="Rodriguez L.M."/>
            <person name="Overmann J."/>
            <person name="Jimenez D.J."/>
        </authorList>
    </citation>
    <scope>NUCLEOTIDE SEQUENCE</scope>
    <source>
        <strain evidence="2">MAG 833</strain>
    </source>
</reference>